<accession>A0ABQ3XZY3</accession>
<dbReference type="Proteomes" id="UP000609879">
    <property type="component" value="Unassembled WGS sequence"/>
</dbReference>
<gene>
    <name evidence="2" type="ORF">Ade02nite_19480</name>
</gene>
<comment type="caution">
    <text evidence="2">The sequence shown here is derived from an EMBL/GenBank/DDBJ whole genome shotgun (WGS) entry which is preliminary data.</text>
</comment>
<keyword evidence="3" id="KW-1185">Reference proteome</keyword>
<sequence length="72" mass="7592">MIRASSPRIRCARCLRLTRRDNAVHGFGRDCAARLGLIAPVPRVRAAPQDGPDLFDAAAEAPPGPLSATEAA</sequence>
<name>A0ABQ3XZY3_9ACTN</name>
<feature type="region of interest" description="Disordered" evidence="1">
    <location>
        <begin position="49"/>
        <end position="72"/>
    </location>
</feature>
<reference evidence="2 3" key="1">
    <citation type="submission" date="2021-01" db="EMBL/GenBank/DDBJ databases">
        <title>Whole genome shotgun sequence of Actinoplanes deccanensis NBRC 13994.</title>
        <authorList>
            <person name="Komaki H."/>
            <person name="Tamura T."/>
        </authorList>
    </citation>
    <scope>NUCLEOTIDE SEQUENCE [LARGE SCALE GENOMIC DNA]</scope>
    <source>
        <strain evidence="2 3">NBRC 13994</strain>
    </source>
</reference>
<proteinExistence type="predicted"/>
<protein>
    <submittedName>
        <fullName evidence="2">Uncharacterized protein</fullName>
    </submittedName>
</protein>
<organism evidence="2 3">
    <name type="scientific">Paractinoplanes deccanensis</name>
    <dbReference type="NCBI Taxonomy" id="113561"/>
    <lineage>
        <taxon>Bacteria</taxon>
        <taxon>Bacillati</taxon>
        <taxon>Actinomycetota</taxon>
        <taxon>Actinomycetes</taxon>
        <taxon>Micromonosporales</taxon>
        <taxon>Micromonosporaceae</taxon>
        <taxon>Paractinoplanes</taxon>
    </lineage>
</organism>
<evidence type="ECO:0000256" key="1">
    <source>
        <dbReference type="SAM" id="MobiDB-lite"/>
    </source>
</evidence>
<evidence type="ECO:0000313" key="2">
    <source>
        <dbReference type="EMBL" id="GID73307.1"/>
    </source>
</evidence>
<evidence type="ECO:0000313" key="3">
    <source>
        <dbReference type="Proteomes" id="UP000609879"/>
    </source>
</evidence>
<dbReference type="RefSeq" id="WP_203761232.1">
    <property type="nucleotide sequence ID" value="NZ_BAAABO010000029.1"/>
</dbReference>
<dbReference type="EMBL" id="BOMI01000033">
    <property type="protein sequence ID" value="GID73307.1"/>
    <property type="molecule type" value="Genomic_DNA"/>
</dbReference>